<sequence length="346" mass="38593">MTEVLEKVEGLLLQDLRKRFGELEVLKGITLEVKKGEFFTLLGPSGCGKTTLLRLVGGFELPDAGRIVLSGRDLTGLPAHRRPVNTVFQNYALFPHLTVYENVAFGLRSRRFPEAVIRSKVEYALGLVRLESLVHRYPHQLSGGQKQRVALARALVNEPEVLLLDEPMSALDAKLRAEVQVELRNLQRRLGATFILVTHDQEEAMAVSDRIGVMEGGVLLQVGTPDEVYERPRTRFVAEFLGVANLIPARKVREGAETPLGVFPLKVPWNEGFLALRPERVEIHEVPVPGSLPARVRQVIYRGAYLEVFLEALGQVPLRARNSLRLEVGQEVFVRLPLEGLVVLDG</sequence>
<evidence type="ECO:0000313" key="8">
    <source>
        <dbReference type="Proteomes" id="UP000287467"/>
    </source>
</evidence>
<feature type="domain" description="ABC transporter" evidence="4">
    <location>
        <begin position="11"/>
        <end position="241"/>
    </location>
</feature>
<accession>A0A0N0ZRU0</accession>
<dbReference type="PANTHER" id="PTHR42781">
    <property type="entry name" value="SPERMIDINE/PUTRESCINE IMPORT ATP-BINDING PROTEIN POTA"/>
    <property type="match status" value="1"/>
</dbReference>
<protein>
    <submittedName>
        <fullName evidence="5 6">ABC transporter ATP-binding protein</fullName>
    </submittedName>
</protein>
<comment type="caution">
    <text evidence="5">The sequence shown here is derived from an EMBL/GenBank/DDBJ whole genome shotgun (WGS) entry which is preliminary data.</text>
</comment>
<dbReference type="Pfam" id="PF08402">
    <property type="entry name" value="TOBE_2"/>
    <property type="match status" value="1"/>
</dbReference>
<dbReference type="RefSeq" id="WP_015717176.1">
    <property type="nucleotide sequence ID" value="NZ_PEMW01000222.1"/>
</dbReference>
<evidence type="ECO:0000256" key="1">
    <source>
        <dbReference type="ARBA" id="ARBA00022448"/>
    </source>
</evidence>
<dbReference type="InterPro" id="IPR017871">
    <property type="entry name" value="ABC_transporter-like_CS"/>
</dbReference>
<dbReference type="InterPro" id="IPR027417">
    <property type="entry name" value="P-loop_NTPase"/>
</dbReference>
<organism evidence="5 7">
    <name type="scientific">Thermus scotoductus</name>
    <dbReference type="NCBI Taxonomy" id="37636"/>
    <lineage>
        <taxon>Bacteria</taxon>
        <taxon>Thermotogati</taxon>
        <taxon>Deinococcota</taxon>
        <taxon>Deinococci</taxon>
        <taxon>Thermales</taxon>
        <taxon>Thermaceae</taxon>
        <taxon>Thermus</taxon>
    </lineage>
</organism>
<keyword evidence="2" id="KW-0547">Nucleotide-binding</keyword>
<dbReference type="GO" id="GO:0043190">
    <property type="term" value="C:ATP-binding cassette (ABC) transporter complex"/>
    <property type="evidence" value="ECO:0007669"/>
    <property type="project" value="InterPro"/>
</dbReference>
<reference evidence="5 7" key="1">
    <citation type="submission" date="2015-09" db="EMBL/GenBank/DDBJ databases">
        <title>Draft genome sequence of Thermus scotoductus strain K1 isolated from a geothermal spring in Nagorno-Karabakh, Armenia.</title>
        <authorList>
            <person name="Saghatelyan A."/>
            <person name="Poghosyan L."/>
            <person name="Panosyan H."/>
            <person name="Birkeland N.-K."/>
        </authorList>
    </citation>
    <scope>NUCLEOTIDE SEQUENCE [LARGE SCALE GENOMIC DNA]</scope>
    <source>
        <strain evidence="5 7">K1</strain>
    </source>
</reference>
<proteinExistence type="predicted"/>
<dbReference type="Pfam" id="PF00005">
    <property type="entry name" value="ABC_tran"/>
    <property type="match status" value="1"/>
</dbReference>
<dbReference type="InterPro" id="IPR003439">
    <property type="entry name" value="ABC_transporter-like_ATP-bd"/>
</dbReference>
<dbReference type="SMART" id="SM00382">
    <property type="entry name" value="AAA"/>
    <property type="match status" value="1"/>
</dbReference>
<dbReference type="GO" id="GO:0016887">
    <property type="term" value="F:ATP hydrolysis activity"/>
    <property type="evidence" value="ECO:0007669"/>
    <property type="project" value="InterPro"/>
</dbReference>
<dbReference type="InterPro" id="IPR008995">
    <property type="entry name" value="Mo/tungstate-bd_C_term_dom"/>
</dbReference>
<gene>
    <name evidence="5" type="ORF">AN926_08545</name>
    <name evidence="6" type="ORF">CSW14_07515</name>
</gene>
<keyword evidence="3 5" id="KW-0067">ATP-binding</keyword>
<dbReference type="Gene3D" id="3.40.50.300">
    <property type="entry name" value="P-loop containing nucleotide triphosphate hydrolases"/>
    <property type="match status" value="1"/>
</dbReference>
<evidence type="ECO:0000256" key="3">
    <source>
        <dbReference type="ARBA" id="ARBA00022840"/>
    </source>
</evidence>
<dbReference type="PANTHER" id="PTHR42781:SF4">
    <property type="entry name" value="SPERMIDINE_PUTRESCINE IMPORT ATP-BINDING PROTEIN POTA"/>
    <property type="match status" value="1"/>
</dbReference>
<evidence type="ECO:0000313" key="6">
    <source>
        <dbReference type="EMBL" id="RTI54309.1"/>
    </source>
</evidence>
<dbReference type="GO" id="GO:0022857">
    <property type="term" value="F:transmembrane transporter activity"/>
    <property type="evidence" value="ECO:0007669"/>
    <property type="project" value="InterPro"/>
</dbReference>
<dbReference type="Proteomes" id="UP000287467">
    <property type="component" value="Unassembled WGS sequence"/>
</dbReference>
<dbReference type="PROSITE" id="PS00211">
    <property type="entry name" value="ABC_TRANSPORTER_1"/>
    <property type="match status" value="1"/>
</dbReference>
<evidence type="ECO:0000313" key="5">
    <source>
        <dbReference type="EMBL" id="KPD28918.1"/>
    </source>
</evidence>
<dbReference type="FunFam" id="3.40.50.300:FF:000133">
    <property type="entry name" value="Spermidine/putrescine import ATP-binding protein PotA"/>
    <property type="match status" value="1"/>
</dbReference>
<dbReference type="AlphaFoldDB" id="A0A0N0ZRU0"/>
<dbReference type="EMBL" id="LJJR01000025">
    <property type="protein sequence ID" value="KPD28918.1"/>
    <property type="molecule type" value="Genomic_DNA"/>
</dbReference>
<dbReference type="Proteomes" id="UP000053099">
    <property type="component" value="Unassembled WGS sequence"/>
</dbReference>
<evidence type="ECO:0000259" key="4">
    <source>
        <dbReference type="PROSITE" id="PS50893"/>
    </source>
</evidence>
<dbReference type="PATRIC" id="fig|37636.3.peg.896"/>
<evidence type="ECO:0000313" key="7">
    <source>
        <dbReference type="Proteomes" id="UP000053099"/>
    </source>
</evidence>
<dbReference type="GO" id="GO:0005524">
    <property type="term" value="F:ATP binding"/>
    <property type="evidence" value="ECO:0007669"/>
    <property type="project" value="UniProtKB-KW"/>
</dbReference>
<dbReference type="InterPro" id="IPR050093">
    <property type="entry name" value="ABC_SmlMolc_Importer"/>
</dbReference>
<dbReference type="EMBL" id="PEMW01000222">
    <property type="protein sequence ID" value="RTI54309.1"/>
    <property type="molecule type" value="Genomic_DNA"/>
</dbReference>
<evidence type="ECO:0000256" key="2">
    <source>
        <dbReference type="ARBA" id="ARBA00022741"/>
    </source>
</evidence>
<dbReference type="InterPro" id="IPR013611">
    <property type="entry name" value="Transp-assoc_OB_typ2"/>
</dbReference>
<dbReference type="InterPro" id="IPR003593">
    <property type="entry name" value="AAA+_ATPase"/>
</dbReference>
<keyword evidence="1" id="KW-0813">Transport</keyword>
<dbReference type="PROSITE" id="PS50893">
    <property type="entry name" value="ABC_TRANSPORTER_2"/>
    <property type="match status" value="1"/>
</dbReference>
<reference evidence="6 8" key="2">
    <citation type="journal article" date="2019" name="Extremophiles">
        <title>Biogeography of thermophiles and predominance of Thermus scotoductus in domestic water heaters.</title>
        <authorList>
            <person name="Wilpiszeski R.L."/>
            <person name="Zhang Z."/>
            <person name="House C.H."/>
        </authorList>
    </citation>
    <scope>NUCLEOTIDE SEQUENCE [LARGE SCALE GENOMIC DNA]</scope>
    <source>
        <strain evidence="6 8">1_S1</strain>
    </source>
</reference>
<dbReference type="SUPFAM" id="SSF50331">
    <property type="entry name" value="MOP-like"/>
    <property type="match status" value="1"/>
</dbReference>
<name>A0A0N0ZRU0_THESC</name>
<dbReference type="SUPFAM" id="SSF52540">
    <property type="entry name" value="P-loop containing nucleoside triphosphate hydrolases"/>
    <property type="match status" value="1"/>
</dbReference>